<name>A0A918RTN6_9HYPH</name>
<evidence type="ECO:0000259" key="1">
    <source>
        <dbReference type="PROSITE" id="PS51186"/>
    </source>
</evidence>
<proteinExistence type="predicted"/>
<protein>
    <recommendedName>
        <fullName evidence="1">N-acetyltransferase domain-containing protein</fullName>
    </recommendedName>
</protein>
<dbReference type="SUPFAM" id="SSF55729">
    <property type="entry name" value="Acyl-CoA N-acyltransferases (Nat)"/>
    <property type="match status" value="1"/>
</dbReference>
<dbReference type="GO" id="GO:0016747">
    <property type="term" value="F:acyltransferase activity, transferring groups other than amino-acyl groups"/>
    <property type="evidence" value="ECO:0007669"/>
    <property type="project" value="InterPro"/>
</dbReference>
<dbReference type="Pfam" id="PF00583">
    <property type="entry name" value="Acetyltransf_1"/>
    <property type="match status" value="1"/>
</dbReference>
<reference evidence="2" key="2">
    <citation type="submission" date="2020-09" db="EMBL/GenBank/DDBJ databases">
        <authorList>
            <person name="Sun Q."/>
            <person name="Kim S."/>
        </authorList>
    </citation>
    <scope>NUCLEOTIDE SEQUENCE</scope>
    <source>
        <strain evidence="2">KCTC 32437</strain>
    </source>
</reference>
<sequence length="75" mass="8612">MEHAISRLELADAKAIYLDVWEDNLAAQRFYARFGFSPIGKREFRVASGKVTGSDLIMRRVRRVRKLLRSTNAVS</sequence>
<dbReference type="InterPro" id="IPR000182">
    <property type="entry name" value="GNAT_dom"/>
</dbReference>
<dbReference type="EMBL" id="BMZE01000001">
    <property type="protein sequence ID" value="GHA10012.1"/>
    <property type="molecule type" value="Genomic_DNA"/>
</dbReference>
<keyword evidence="3" id="KW-1185">Reference proteome</keyword>
<dbReference type="Proteomes" id="UP000646579">
    <property type="component" value="Unassembled WGS sequence"/>
</dbReference>
<accession>A0A918RTN6</accession>
<gene>
    <name evidence="2" type="ORF">GCM10007989_00150</name>
</gene>
<reference evidence="2" key="1">
    <citation type="journal article" date="2014" name="Int. J. Syst. Evol. Microbiol.">
        <title>Complete genome sequence of Corynebacterium casei LMG S-19264T (=DSM 44701T), isolated from a smear-ripened cheese.</title>
        <authorList>
            <consortium name="US DOE Joint Genome Institute (JGI-PGF)"/>
            <person name="Walter F."/>
            <person name="Albersmeier A."/>
            <person name="Kalinowski J."/>
            <person name="Ruckert C."/>
        </authorList>
    </citation>
    <scope>NUCLEOTIDE SEQUENCE</scope>
    <source>
        <strain evidence="2">KCTC 32437</strain>
    </source>
</reference>
<dbReference type="PROSITE" id="PS51186">
    <property type="entry name" value="GNAT"/>
    <property type="match status" value="1"/>
</dbReference>
<dbReference type="InterPro" id="IPR016181">
    <property type="entry name" value="Acyl_CoA_acyltransferase"/>
</dbReference>
<evidence type="ECO:0000313" key="2">
    <source>
        <dbReference type="EMBL" id="GHA10012.1"/>
    </source>
</evidence>
<feature type="domain" description="N-acetyltransferase" evidence="1">
    <location>
        <begin position="1"/>
        <end position="63"/>
    </location>
</feature>
<dbReference type="AlphaFoldDB" id="A0A918RTN6"/>
<organism evidence="2 3">
    <name type="scientific">Devosia pacifica</name>
    <dbReference type="NCBI Taxonomy" id="1335967"/>
    <lineage>
        <taxon>Bacteria</taxon>
        <taxon>Pseudomonadati</taxon>
        <taxon>Pseudomonadota</taxon>
        <taxon>Alphaproteobacteria</taxon>
        <taxon>Hyphomicrobiales</taxon>
        <taxon>Devosiaceae</taxon>
        <taxon>Devosia</taxon>
    </lineage>
</organism>
<comment type="caution">
    <text evidence="2">The sequence shown here is derived from an EMBL/GenBank/DDBJ whole genome shotgun (WGS) entry which is preliminary data.</text>
</comment>
<dbReference type="Gene3D" id="3.40.630.30">
    <property type="match status" value="1"/>
</dbReference>
<evidence type="ECO:0000313" key="3">
    <source>
        <dbReference type="Proteomes" id="UP000646579"/>
    </source>
</evidence>